<dbReference type="EMBL" id="JABSND010000066">
    <property type="protein sequence ID" value="KAI6299611.1"/>
    <property type="molecule type" value="Genomic_DNA"/>
</dbReference>
<reference evidence="1" key="1">
    <citation type="submission" date="2021-01" db="EMBL/GenBank/DDBJ databases">
        <title>Deciphering the adaptive evolutionary patterns associated with biogeogrpahic diversity in the finger millet blast pathogen Magnaporthe oryzae in Eastern Africa.</title>
        <authorList>
            <person name="Onyema G."/>
            <person name="Shittu T.A."/>
            <person name="Dodsworth S."/>
            <person name="Devilliers S."/>
            <person name="Muthumeenakshi S."/>
            <person name="Sreenivasaprasad S."/>
        </authorList>
    </citation>
    <scope>NUCLEOTIDE SEQUENCE</scope>
    <source>
        <strain evidence="1">D15/s37</strain>
    </source>
</reference>
<comment type="caution">
    <text evidence="1">The sequence shown here is derived from an EMBL/GenBank/DDBJ whole genome shotgun (WGS) entry which is preliminary data.</text>
</comment>
<dbReference type="Proteomes" id="UP001059893">
    <property type="component" value="Unassembled WGS sequence"/>
</dbReference>
<protein>
    <submittedName>
        <fullName evidence="1">Uncharacterized protein</fullName>
    </submittedName>
</protein>
<gene>
    <name evidence="1" type="ORF">MCOR33_004517</name>
</gene>
<organism evidence="1 2">
    <name type="scientific">Pyricularia grisea</name>
    <name type="common">Crabgrass-specific blast fungus</name>
    <name type="synonym">Magnaporthe grisea</name>
    <dbReference type="NCBI Taxonomy" id="148305"/>
    <lineage>
        <taxon>Eukaryota</taxon>
        <taxon>Fungi</taxon>
        <taxon>Dikarya</taxon>
        <taxon>Ascomycota</taxon>
        <taxon>Pezizomycotina</taxon>
        <taxon>Sordariomycetes</taxon>
        <taxon>Sordariomycetidae</taxon>
        <taxon>Magnaporthales</taxon>
        <taxon>Pyriculariaceae</taxon>
        <taxon>Pyricularia</taxon>
    </lineage>
</organism>
<evidence type="ECO:0000313" key="2">
    <source>
        <dbReference type="Proteomes" id="UP001059893"/>
    </source>
</evidence>
<proteinExistence type="predicted"/>
<name>A0ABQ8NN65_PYRGI</name>
<sequence length="147" mass="15908">MRGAVSGDSNIARDCTYKQIPKMLAARYHDEVIGKAVRIAEGAISVGAGPVQKTTNYHGYLASHLRPRCSYQGTTESLPCVTSNRPVAAQNPRVAKLRASSDNPSAIRDTYWQGLPPPGASLLPALAVNSVEYHRPKKKVRFSANGY</sequence>
<keyword evidence="2" id="KW-1185">Reference proteome</keyword>
<evidence type="ECO:0000313" key="1">
    <source>
        <dbReference type="EMBL" id="KAI6299611.1"/>
    </source>
</evidence>
<accession>A0ABQ8NN65</accession>